<sequence length="203" mass="21704">MKYRRFPLLSRGMVRQGHDLLAGMALVYAVASVGCSSQLDPPDRYAPEDAAQRALETYDTDQNGQLSGGEIEQSPALATAMDRIDSNNDGKLSSAEIAERLKAYDTQASTVPLSVRVRLGTRPLEMATVEFVQEEFAVAEPKAYSGISDSLGAVSLATEGKSVGGLPVGLYRVTITRAGGEEYVRGVEVAEDSPDGTRIVFSL</sequence>
<keyword evidence="3" id="KW-1185">Reference proteome</keyword>
<dbReference type="PROSITE" id="PS51257">
    <property type="entry name" value="PROKAR_LIPOPROTEIN"/>
    <property type="match status" value="1"/>
</dbReference>
<dbReference type="Proteomes" id="UP001155241">
    <property type="component" value="Unassembled WGS sequence"/>
</dbReference>
<name>A0A9X2JHY0_9BACT</name>
<evidence type="ECO:0000259" key="1">
    <source>
        <dbReference type="PROSITE" id="PS50222"/>
    </source>
</evidence>
<gene>
    <name evidence="2" type="ORF">NG895_05620</name>
</gene>
<proteinExistence type="predicted"/>
<comment type="caution">
    <text evidence="2">The sequence shown here is derived from an EMBL/GenBank/DDBJ whole genome shotgun (WGS) entry which is preliminary data.</text>
</comment>
<dbReference type="GO" id="GO:0005509">
    <property type="term" value="F:calcium ion binding"/>
    <property type="evidence" value="ECO:0007669"/>
    <property type="project" value="InterPro"/>
</dbReference>
<dbReference type="RefSeq" id="WP_252851486.1">
    <property type="nucleotide sequence ID" value="NZ_JAMXLR010000023.1"/>
</dbReference>
<evidence type="ECO:0000313" key="3">
    <source>
        <dbReference type="Proteomes" id="UP001155241"/>
    </source>
</evidence>
<protein>
    <recommendedName>
        <fullName evidence="1">EF-hand domain-containing protein</fullName>
    </recommendedName>
</protein>
<dbReference type="PROSITE" id="PS00018">
    <property type="entry name" value="EF_HAND_1"/>
    <property type="match status" value="1"/>
</dbReference>
<dbReference type="Gene3D" id="1.10.238.10">
    <property type="entry name" value="EF-hand"/>
    <property type="match status" value="1"/>
</dbReference>
<reference evidence="2" key="1">
    <citation type="submission" date="2022-06" db="EMBL/GenBank/DDBJ databases">
        <title>Aeoliella straminimaris, a novel planctomycete from sediments.</title>
        <authorList>
            <person name="Vitorino I.R."/>
            <person name="Lage O.M."/>
        </authorList>
    </citation>
    <scope>NUCLEOTIDE SEQUENCE</scope>
    <source>
        <strain evidence="2">ICT_H6.2</strain>
    </source>
</reference>
<feature type="domain" description="EF-hand" evidence="1">
    <location>
        <begin position="72"/>
        <end position="107"/>
    </location>
</feature>
<dbReference type="SUPFAM" id="SSF47473">
    <property type="entry name" value="EF-hand"/>
    <property type="match status" value="1"/>
</dbReference>
<accession>A0A9X2JHY0</accession>
<organism evidence="2 3">
    <name type="scientific">Aeoliella straminimaris</name>
    <dbReference type="NCBI Taxonomy" id="2954799"/>
    <lineage>
        <taxon>Bacteria</taxon>
        <taxon>Pseudomonadati</taxon>
        <taxon>Planctomycetota</taxon>
        <taxon>Planctomycetia</taxon>
        <taxon>Pirellulales</taxon>
        <taxon>Lacipirellulaceae</taxon>
        <taxon>Aeoliella</taxon>
    </lineage>
</organism>
<dbReference type="AlphaFoldDB" id="A0A9X2JHY0"/>
<dbReference type="EMBL" id="JAMXLR010000023">
    <property type="protein sequence ID" value="MCO6043379.1"/>
    <property type="molecule type" value="Genomic_DNA"/>
</dbReference>
<dbReference type="PROSITE" id="PS50222">
    <property type="entry name" value="EF_HAND_2"/>
    <property type="match status" value="1"/>
</dbReference>
<dbReference type="InterPro" id="IPR011992">
    <property type="entry name" value="EF-hand-dom_pair"/>
</dbReference>
<dbReference type="InterPro" id="IPR002048">
    <property type="entry name" value="EF_hand_dom"/>
</dbReference>
<evidence type="ECO:0000313" key="2">
    <source>
        <dbReference type="EMBL" id="MCO6043379.1"/>
    </source>
</evidence>
<dbReference type="InterPro" id="IPR018247">
    <property type="entry name" value="EF_Hand_1_Ca_BS"/>
</dbReference>